<evidence type="ECO:0008006" key="4">
    <source>
        <dbReference type="Google" id="ProtNLM"/>
    </source>
</evidence>
<organism evidence="2 3">
    <name type="scientific">Leptothrix discophora</name>
    <dbReference type="NCBI Taxonomy" id="89"/>
    <lineage>
        <taxon>Bacteria</taxon>
        <taxon>Pseudomonadati</taxon>
        <taxon>Pseudomonadota</taxon>
        <taxon>Betaproteobacteria</taxon>
        <taxon>Burkholderiales</taxon>
        <taxon>Sphaerotilaceae</taxon>
        <taxon>Leptothrix</taxon>
    </lineage>
</organism>
<dbReference type="RefSeq" id="WP_305750405.1">
    <property type="nucleotide sequence ID" value="NZ_JAUZEE010000007.1"/>
</dbReference>
<protein>
    <recommendedName>
        <fullName evidence="4">Tetratricopeptide repeat protein</fullName>
    </recommendedName>
</protein>
<keyword evidence="1" id="KW-0732">Signal</keyword>
<feature type="signal peptide" evidence="1">
    <location>
        <begin position="1"/>
        <end position="27"/>
    </location>
</feature>
<accession>A0ABT9G6Q0</accession>
<evidence type="ECO:0000313" key="2">
    <source>
        <dbReference type="EMBL" id="MDP4301863.1"/>
    </source>
</evidence>
<dbReference type="SUPFAM" id="SSF48452">
    <property type="entry name" value="TPR-like"/>
    <property type="match status" value="1"/>
</dbReference>
<gene>
    <name evidence="2" type="ORF">Q8X39_14570</name>
</gene>
<comment type="caution">
    <text evidence="2">The sequence shown here is derived from an EMBL/GenBank/DDBJ whole genome shotgun (WGS) entry which is preliminary data.</text>
</comment>
<dbReference type="EMBL" id="JAUZEE010000007">
    <property type="protein sequence ID" value="MDP4301863.1"/>
    <property type="molecule type" value="Genomic_DNA"/>
</dbReference>
<evidence type="ECO:0000313" key="3">
    <source>
        <dbReference type="Proteomes" id="UP001235760"/>
    </source>
</evidence>
<evidence type="ECO:0000256" key="1">
    <source>
        <dbReference type="SAM" id="SignalP"/>
    </source>
</evidence>
<proteinExistence type="predicted"/>
<dbReference type="InterPro" id="IPR011990">
    <property type="entry name" value="TPR-like_helical_dom_sf"/>
</dbReference>
<feature type="chain" id="PRO_5047257214" description="Tetratricopeptide repeat protein" evidence="1">
    <location>
        <begin position="28"/>
        <end position="404"/>
    </location>
</feature>
<reference evidence="2 3" key="1">
    <citation type="submission" date="2023-08" db="EMBL/GenBank/DDBJ databases">
        <authorList>
            <person name="Roldan D.M."/>
            <person name="Menes R.J."/>
        </authorList>
    </citation>
    <scope>NUCLEOTIDE SEQUENCE [LARGE SCALE GENOMIC DNA]</scope>
    <source>
        <strain evidence="2 3">CCM 2812</strain>
    </source>
</reference>
<sequence length="404" mass="43505">MKTQAKSLFLTGFLALLPAALTSLVQAAPRTPSDDTEVLERLPIQAGARGRGELAALRQAARREPASIDAALQLADFLFAQALAQGDPRPVGQAEAELRRVAGPAAEASAAWLSLRGQLRQYRHDFDGALADLAAALQRDPALAEAHAWRGAIFLVQADLGAARAECDALGRLKRDILQAACLGLAQAYGGQLAQAERTLAKAEAEAALPETRLWFLARRAEVAGWRGRPAEAERHYRAAQQLGLDDAYLLAAHADFLLDQGRPAEVLRLLAGWDNADPLLLRIAEAEAALKLPGLQARLDTLAERFAAAGLRGDTTHRAEEARYWRGLRGDAARALALARANYGVQREPRDARVLLECALAASDPAAAEPAIAWLRRSGFEDVHLRELARRLGATDLKPAVRS</sequence>
<dbReference type="Gene3D" id="1.25.40.10">
    <property type="entry name" value="Tetratricopeptide repeat domain"/>
    <property type="match status" value="1"/>
</dbReference>
<name>A0ABT9G6Q0_LEPDI</name>
<keyword evidence="3" id="KW-1185">Reference proteome</keyword>
<dbReference type="Proteomes" id="UP001235760">
    <property type="component" value="Unassembled WGS sequence"/>
</dbReference>